<reference evidence="2" key="1">
    <citation type="submission" date="2022-11" db="UniProtKB">
        <authorList>
            <consortium name="WormBaseParasite"/>
        </authorList>
    </citation>
    <scope>IDENTIFICATION</scope>
</reference>
<dbReference type="InterPro" id="IPR029044">
    <property type="entry name" value="Nucleotide-diphossugar_trans"/>
</dbReference>
<dbReference type="Gene3D" id="3.90.550.10">
    <property type="entry name" value="Spore Coat Polysaccharide Biosynthesis Protein SpsA, Chain A"/>
    <property type="match status" value="1"/>
</dbReference>
<sequence length="344" mass="40946">MKISVIGDGKKEASMQIRSKRNRSRNIAIASVLTEDFDESNVIKALSSMRCYAILHGYTFEIVRETPQWRERCPQADIMFRRHCIISYVLPKYEWILFVDTDVGVVNPTRLIEEFIDDKYDLIFFDRFFNWEISCSSFLARNSTETVEFIKDFAEYERNLPNSFHGRDNGAIHFYIVERLIAAISKNEKKCREIWDRSKNYDDLFAAEACMRILLSENEQFNPHMKILSKGKAWVRDVFLTRGMWNWQRDFMLHGLKNQWLVRDKNVKLQIASHDLSRWYDPFTRLGFNESKCVAQSQIWHWDAELIVDETNLDVMLRKQFMKADNWFHKSVKEMQRSLINISS</sequence>
<dbReference type="Proteomes" id="UP000887569">
    <property type="component" value="Unplaced"/>
</dbReference>
<organism evidence="1 2">
    <name type="scientific">Parascaris univalens</name>
    <name type="common">Nematode worm</name>
    <dbReference type="NCBI Taxonomy" id="6257"/>
    <lineage>
        <taxon>Eukaryota</taxon>
        <taxon>Metazoa</taxon>
        <taxon>Ecdysozoa</taxon>
        <taxon>Nematoda</taxon>
        <taxon>Chromadorea</taxon>
        <taxon>Rhabditida</taxon>
        <taxon>Spirurina</taxon>
        <taxon>Ascaridomorpha</taxon>
        <taxon>Ascaridoidea</taxon>
        <taxon>Ascarididae</taxon>
        <taxon>Parascaris</taxon>
    </lineage>
</organism>
<evidence type="ECO:0000313" key="1">
    <source>
        <dbReference type="Proteomes" id="UP000887569"/>
    </source>
</evidence>
<dbReference type="AlphaFoldDB" id="A0A915AY22"/>
<evidence type="ECO:0000313" key="2">
    <source>
        <dbReference type="WBParaSite" id="PgR018_g071_t01"/>
    </source>
</evidence>
<proteinExistence type="predicted"/>
<dbReference type="PANTHER" id="PTHR31562:SF9">
    <property type="entry name" value="GLYCOSYLTRANSFERASE FAMILY 8 PROTEIN"/>
    <property type="match status" value="1"/>
</dbReference>
<name>A0A915AY22_PARUN</name>
<accession>A0A915AY22</accession>
<dbReference type="InterPro" id="IPR004988">
    <property type="entry name" value="DUF273"/>
</dbReference>
<dbReference type="PANTHER" id="PTHR31562">
    <property type="entry name" value="PROTEIN CBG18972"/>
    <property type="match status" value="1"/>
</dbReference>
<dbReference type="WBParaSite" id="PgR018_g071_t01">
    <property type="protein sequence ID" value="PgR018_g071_t01"/>
    <property type="gene ID" value="PgR018_g071"/>
</dbReference>
<protein>
    <submittedName>
        <fullName evidence="2">Nucleotide-diphospho-sugar transferase domain-containing protein</fullName>
    </submittedName>
</protein>
<keyword evidence="1" id="KW-1185">Reference proteome</keyword>
<dbReference type="SUPFAM" id="SSF53448">
    <property type="entry name" value="Nucleotide-diphospho-sugar transferases"/>
    <property type="match status" value="1"/>
</dbReference>
<dbReference type="Pfam" id="PF03314">
    <property type="entry name" value="DUF273"/>
    <property type="match status" value="1"/>
</dbReference>